<keyword evidence="2" id="KW-1185">Reference proteome</keyword>
<sequence length="108" mass="12544">MALVQAAVNINIEDADREFWVAFATFQASAQQRRLQQLCIIANLEELDSDRNRARCRSRELLLAAAALSSTERSIWAYPREVSWYEARLPHLPDSGFRENFRMNPLYL</sequence>
<name>A0ACB8DUA9_DERSI</name>
<protein>
    <submittedName>
        <fullName evidence="1">Uncharacterized protein</fullName>
    </submittedName>
</protein>
<reference evidence="1" key="1">
    <citation type="submission" date="2020-05" db="EMBL/GenBank/DDBJ databases">
        <title>Large-scale comparative analyses of tick genomes elucidate their genetic diversity and vector capacities.</title>
        <authorList>
            <person name="Jia N."/>
            <person name="Wang J."/>
            <person name="Shi W."/>
            <person name="Du L."/>
            <person name="Sun Y."/>
            <person name="Zhan W."/>
            <person name="Jiang J."/>
            <person name="Wang Q."/>
            <person name="Zhang B."/>
            <person name="Ji P."/>
            <person name="Sakyi L.B."/>
            <person name="Cui X."/>
            <person name="Yuan T."/>
            <person name="Jiang B."/>
            <person name="Yang W."/>
            <person name="Lam T.T.-Y."/>
            <person name="Chang Q."/>
            <person name="Ding S."/>
            <person name="Wang X."/>
            <person name="Zhu J."/>
            <person name="Ruan X."/>
            <person name="Zhao L."/>
            <person name="Wei J."/>
            <person name="Que T."/>
            <person name="Du C."/>
            <person name="Cheng J."/>
            <person name="Dai P."/>
            <person name="Han X."/>
            <person name="Huang E."/>
            <person name="Gao Y."/>
            <person name="Liu J."/>
            <person name="Shao H."/>
            <person name="Ye R."/>
            <person name="Li L."/>
            <person name="Wei W."/>
            <person name="Wang X."/>
            <person name="Wang C."/>
            <person name="Yang T."/>
            <person name="Huo Q."/>
            <person name="Li W."/>
            <person name="Guo W."/>
            <person name="Chen H."/>
            <person name="Zhou L."/>
            <person name="Ni X."/>
            <person name="Tian J."/>
            <person name="Zhou Y."/>
            <person name="Sheng Y."/>
            <person name="Liu T."/>
            <person name="Pan Y."/>
            <person name="Xia L."/>
            <person name="Li J."/>
            <person name="Zhao F."/>
            <person name="Cao W."/>
        </authorList>
    </citation>
    <scope>NUCLEOTIDE SEQUENCE</scope>
    <source>
        <strain evidence="1">Dsil-2018</strain>
    </source>
</reference>
<evidence type="ECO:0000313" key="2">
    <source>
        <dbReference type="Proteomes" id="UP000821865"/>
    </source>
</evidence>
<evidence type="ECO:0000313" key="1">
    <source>
        <dbReference type="EMBL" id="KAH7977928.1"/>
    </source>
</evidence>
<accession>A0ACB8DUA9</accession>
<comment type="caution">
    <text evidence="1">The sequence shown here is derived from an EMBL/GenBank/DDBJ whole genome shotgun (WGS) entry which is preliminary data.</text>
</comment>
<organism evidence="1 2">
    <name type="scientific">Dermacentor silvarum</name>
    <name type="common">Tick</name>
    <dbReference type="NCBI Taxonomy" id="543639"/>
    <lineage>
        <taxon>Eukaryota</taxon>
        <taxon>Metazoa</taxon>
        <taxon>Ecdysozoa</taxon>
        <taxon>Arthropoda</taxon>
        <taxon>Chelicerata</taxon>
        <taxon>Arachnida</taxon>
        <taxon>Acari</taxon>
        <taxon>Parasitiformes</taxon>
        <taxon>Ixodida</taxon>
        <taxon>Ixodoidea</taxon>
        <taxon>Ixodidae</taxon>
        <taxon>Rhipicephalinae</taxon>
        <taxon>Dermacentor</taxon>
    </lineage>
</organism>
<dbReference type="EMBL" id="CM023470">
    <property type="protein sequence ID" value="KAH7977928.1"/>
    <property type="molecule type" value="Genomic_DNA"/>
</dbReference>
<dbReference type="Proteomes" id="UP000821865">
    <property type="component" value="Chromosome 1"/>
</dbReference>
<gene>
    <name evidence="1" type="ORF">HPB49_003970</name>
</gene>
<proteinExistence type="predicted"/>